<evidence type="ECO:0000256" key="1">
    <source>
        <dbReference type="SAM" id="MobiDB-lite"/>
    </source>
</evidence>
<feature type="region of interest" description="Disordered" evidence="1">
    <location>
        <begin position="1"/>
        <end position="29"/>
    </location>
</feature>
<organism evidence="2 3">
    <name type="scientific">Pleurodeles waltl</name>
    <name type="common">Iberian ribbed newt</name>
    <dbReference type="NCBI Taxonomy" id="8319"/>
    <lineage>
        <taxon>Eukaryota</taxon>
        <taxon>Metazoa</taxon>
        <taxon>Chordata</taxon>
        <taxon>Craniata</taxon>
        <taxon>Vertebrata</taxon>
        <taxon>Euteleostomi</taxon>
        <taxon>Amphibia</taxon>
        <taxon>Batrachia</taxon>
        <taxon>Caudata</taxon>
        <taxon>Salamandroidea</taxon>
        <taxon>Salamandridae</taxon>
        <taxon>Pleurodelinae</taxon>
        <taxon>Pleurodeles</taxon>
    </lineage>
</organism>
<reference evidence="2" key="1">
    <citation type="journal article" date="2022" name="bioRxiv">
        <title>Sequencing and chromosome-scale assembly of the giantPleurodeles waltlgenome.</title>
        <authorList>
            <person name="Brown T."/>
            <person name="Elewa A."/>
            <person name="Iarovenko S."/>
            <person name="Subramanian E."/>
            <person name="Araus A.J."/>
            <person name="Petzold A."/>
            <person name="Susuki M."/>
            <person name="Suzuki K.-i.T."/>
            <person name="Hayashi T."/>
            <person name="Toyoda A."/>
            <person name="Oliveira C."/>
            <person name="Osipova E."/>
            <person name="Leigh N.D."/>
            <person name="Simon A."/>
            <person name="Yun M.H."/>
        </authorList>
    </citation>
    <scope>NUCLEOTIDE SEQUENCE</scope>
    <source>
        <strain evidence="2">20211129_DDA</strain>
        <tissue evidence="2">Liver</tissue>
    </source>
</reference>
<dbReference type="AlphaFoldDB" id="A0AAV7LD19"/>
<accession>A0AAV7LD19</accession>
<keyword evidence="3" id="KW-1185">Reference proteome</keyword>
<dbReference type="EMBL" id="JANPWB010000015">
    <property type="protein sequence ID" value="KAJ1089487.1"/>
    <property type="molecule type" value="Genomic_DNA"/>
</dbReference>
<comment type="caution">
    <text evidence="2">The sequence shown here is derived from an EMBL/GenBank/DDBJ whole genome shotgun (WGS) entry which is preliminary data.</text>
</comment>
<name>A0AAV7LD19_PLEWA</name>
<gene>
    <name evidence="2" type="ORF">NDU88_002638</name>
</gene>
<protein>
    <submittedName>
        <fullName evidence="2">Uncharacterized protein</fullName>
    </submittedName>
</protein>
<feature type="compositionally biased region" description="Polar residues" evidence="1">
    <location>
        <begin position="14"/>
        <end position="27"/>
    </location>
</feature>
<evidence type="ECO:0000313" key="3">
    <source>
        <dbReference type="Proteomes" id="UP001066276"/>
    </source>
</evidence>
<dbReference type="Proteomes" id="UP001066276">
    <property type="component" value="Chromosome 11"/>
</dbReference>
<feature type="non-terminal residue" evidence="2">
    <location>
        <position position="1"/>
    </location>
</feature>
<sequence>LLHQLSRPLPRDPSCTTSSTVLPFNQGHSRDELLQPTGLPPETFVLPTRNVIALFGILY</sequence>
<proteinExistence type="predicted"/>
<feature type="non-terminal residue" evidence="2">
    <location>
        <position position="59"/>
    </location>
</feature>
<evidence type="ECO:0000313" key="2">
    <source>
        <dbReference type="EMBL" id="KAJ1089487.1"/>
    </source>
</evidence>